<gene>
    <name evidence="4" type="ORF">PIB30_085909</name>
</gene>
<dbReference type="EMBL" id="JASCZI010243106">
    <property type="protein sequence ID" value="MED6212680.1"/>
    <property type="molecule type" value="Genomic_DNA"/>
</dbReference>
<feature type="compositionally biased region" description="Basic and acidic residues" evidence="3">
    <location>
        <begin position="92"/>
        <end position="102"/>
    </location>
</feature>
<protein>
    <submittedName>
        <fullName evidence="4">Uncharacterized protein</fullName>
    </submittedName>
</protein>
<dbReference type="PANTHER" id="PTHR12565">
    <property type="entry name" value="STEROL REGULATORY ELEMENT-BINDING PROTEIN"/>
    <property type="match status" value="1"/>
</dbReference>
<comment type="subcellular location">
    <subcellularLocation>
        <location evidence="1">Nucleus</location>
    </subcellularLocation>
</comment>
<proteinExistence type="predicted"/>
<feature type="compositionally biased region" description="Basic and acidic residues" evidence="3">
    <location>
        <begin position="63"/>
        <end position="84"/>
    </location>
</feature>
<name>A0ABU6YQI7_9FABA</name>
<comment type="caution">
    <text evidence="4">The sequence shown here is derived from an EMBL/GenBank/DDBJ whole genome shotgun (WGS) entry which is preliminary data.</text>
</comment>
<organism evidence="4 5">
    <name type="scientific">Stylosanthes scabra</name>
    <dbReference type="NCBI Taxonomy" id="79078"/>
    <lineage>
        <taxon>Eukaryota</taxon>
        <taxon>Viridiplantae</taxon>
        <taxon>Streptophyta</taxon>
        <taxon>Embryophyta</taxon>
        <taxon>Tracheophyta</taxon>
        <taxon>Spermatophyta</taxon>
        <taxon>Magnoliopsida</taxon>
        <taxon>eudicotyledons</taxon>
        <taxon>Gunneridae</taxon>
        <taxon>Pentapetalae</taxon>
        <taxon>rosids</taxon>
        <taxon>fabids</taxon>
        <taxon>Fabales</taxon>
        <taxon>Fabaceae</taxon>
        <taxon>Papilionoideae</taxon>
        <taxon>50 kb inversion clade</taxon>
        <taxon>dalbergioids sensu lato</taxon>
        <taxon>Dalbergieae</taxon>
        <taxon>Pterocarpus clade</taxon>
        <taxon>Stylosanthes</taxon>
    </lineage>
</organism>
<keyword evidence="5" id="KW-1185">Reference proteome</keyword>
<evidence type="ECO:0000313" key="5">
    <source>
        <dbReference type="Proteomes" id="UP001341840"/>
    </source>
</evidence>
<evidence type="ECO:0000313" key="4">
    <source>
        <dbReference type="EMBL" id="MED6212680.1"/>
    </source>
</evidence>
<feature type="region of interest" description="Disordered" evidence="3">
    <location>
        <begin position="58"/>
        <end position="114"/>
    </location>
</feature>
<evidence type="ECO:0000256" key="3">
    <source>
        <dbReference type="SAM" id="MobiDB-lite"/>
    </source>
</evidence>
<reference evidence="4 5" key="1">
    <citation type="journal article" date="2023" name="Plants (Basel)">
        <title>Bridging the Gap: Combining Genomics and Transcriptomics Approaches to Understand Stylosanthes scabra, an Orphan Legume from the Brazilian Caatinga.</title>
        <authorList>
            <person name="Ferreira-Neto J.R.C."/>
            <person name="da Silva M.D."/>
            <person name="Binneck E."/>
            <person name="de Melo N.F."/>
            <person name="da Silva R.H."/>
            <person name="de Melo A.L.T.M."/>
            <person name="Pandolfi V."/>
            <person name="Bustamante F.O."/>
            <person name="Brasileiro-Vidal A.C."/>
            <person name="Benko-Iseppon A.M."/>
        </authorList>
    </citation>
    <scope>NUCLEOTIDE SEQUENCE [LARGE SCALE GENOMIC DNA]</scope>
    <source>
        <tissue evidence="4">Leaves</tissue>
    </source>
</reference>
<dbReference type="InterPro" id="IPR024097">
    <property type="entry name" value="bHLH_ZIP_TF"/>
</dbReference>
<dbReference type="PANTHER" id="PTHR12565:SF184">
    <property type="entry name" value="BHLH TRANSCRIPTION FACTOR"/>
    <property type="match status" value="1"/>
</dbReference>
<evidence type="ECO:0000256" key="2">
    <source>
        <dbReference type="ARBA" id="ARBA00023242"/>
    </source>
</evidence>
<accession>A0ABU6YQI7</accession>
<dbReference type="Proteomes" id="UP001341840">
    <property type="component" value="Unassembled WGS sequence"/>
</dbReference>
<sequence length="114" mass="13135">MNFIWLGSCYVELRSLGHMKIHHQSLMLVTVIKNVQYPYMQGISIRYLLFGASKTFLKKHSKKSSDGRKDQDDQKKSKVEENQDKSTQTGEAPKENFIDVRARRGQATYSHSLA</sequence>
<keyword evidence="2" id="KW-0539">Nucleus</keyword>
<evidence type="ECO:0000256" key="1">
    <source>
        <dbReference type="ARBA" id="ARBA00004123"/>
    </source>
</evidence>